<dbReference type="EMBL" id="JACIBV010000003">
    <property type="protein sequence ID" value="MBB3733875.1"/>
    <property type="molecule type" value="Genomic_DNA"/>
</dbReference>
<reference evidence="1 2" key="1">
    <citation type="submission" date="2020-08" db="EMBL/GenBank/DDBJ databases">
        <title>Sequencing the genomes of 1000 actinobacteria strains.</title>
        <authorList>
            <person name="Klenk H.-P."/>
        </authorList>
    </citation>
    <scope>NUCLEOTIDE SEQUENCE [LARGE SCALE GENOMIC DNA]</scope>
    <source>
        <strain evidence="1 2">DSM 44320</strain>
    </source>
</reference>
<evidence type="ECO:0000313" key="1">
    <source>
        <dbReference type="EMBL" id="MBB3733875.1"/>
    </source>
</evidence>
<organism evidence="1 2">
    <name type="scientific">Nonomuraea dietziae</name>
    <dbReference type="NCBI Taxonomy" id="65515"/>
    <lineage>
        <taxon>Bacteria</taxon>
        <taxon>Bacillati</taxon>
        <taxon>Actinomycetota</taxon>
        <taxon>Actinomycetes</taxon>
        <taxon>Streptosporangiales</taxon>
        <taxon>Streptosporangiaceae</taxon>
        <taxon>Nonomuraea</taxon>
    </lineage>
</organism>
<dbReference type="AlphaFoldDB" id="A0A7W5VKA1"/>
<sequence length="164" mass="16372">MAPPREELRIDPLTAIALVVPEATDILRSPHRCRHGTDDLFLGEAVLGASFHVGAGAGIPAQADEGDAVEGRVGLPVAAAVEAAAGLAAGGGDRGDTAEHGERCFAGEPVVVLPRGDQKLAGGVGADAMDGHQLGVDGGDQGLQQFVEVGDLGGELLVTTGEGP</sequence>
<proteinExistence type="predicted"/>
<comment type="caution">
    <text evidence="1">The sequence shown here is derived from an EMBL/GenBank/DDBJ whole genome shotgun (WGS) entry which is preliminary data.</text>
</comment>
<accession>A0A7W5VKA1</accession>
<gene>
    <name evidence="1" type="ORF">FHR33_009828</name>
</gene>
<dbReference type="Proteomes" id="UP000579945">
    <property type="component" value="Unassembled WGS sequence"/>
</dbReference>
<keyword evidence="2" id="KW-1185">Reference proteome</keyword>
<evidence type="ECO:0000313" key="2">
    <source>
        <dbReference type="Proteomes" id="UP000579945"/>
    </source>
</evidence>
<protein>
    <submittedName>
        <fullName evidence="1">Uncharacterized protein</fullName>
    </submittedName>
</protein>
<name>A0A7W5VKA1_9ACTN</name>